<evidence type="ECO:0000259" key="1">
    <source>
        <dbReference type="PROSITE" id="PS50097"/>
    </source>
</evidence>
<dbReference type="Gene3D" id="3.30.710.10">
    <property type="entry name" value="Potassium Channel Kv1.1, Chain A"/>
    <property type="match status" value="1"/>
</dbReference>
<dbReference type="PROSITE" id="PS50097">
    <property type="entry name" value="BTB"/>
    <property type="match status" value="1"/>
</dbReference>
<dbReference type="SUPFAM" id="SSF54695">
    <property type="entry name" value="POZ domain"/>
    <property type="match status" value="1"/>
</dbReference>
<dbReference type="STRING" id="51031.W2SZE1"/>
<name>W2SZE1_NECAM</name>
<dbReference type="AlphaFoldDB" id="W2SZE1"/>
<feature type="non-terminal residue" evidence="2">
    <location>
        <position position="1"/>
    </location>
</feature>
<proteinExistence type="predicted"/>
<dbReference type="EMBL" id="KI660389">
    <property type="protein sequence ID" value="ETN74077.1"/>
    <property type="molecule type" value="Genomic_DNA"/>
</dbReference>
<evidence type="ECO:0000313" key="3">
    <source>
        <dbReference type="Proteomes" id="UP000053676"/>
    </source>
</evidence>
<reference evidence="3" key="1">
    <citation type="journal article" date="2014" name="Nat. Genet.">
        <title>Genome of the human hookworm Necator americanus.</title>
        <authorList>
            <person name="Tang Y.T."/>
            <person name="Gao X."/>
            <person name="Rosa B.A."/>
            <person name="Abubucker S."/>
            <person name="Hallsworth-Pepin K."/>
            <person name="Martin J."/>
            <person name="Tyagi R."/>
            <person name="Heizer E."/>
            <person name="Zhang X."/>
            <person name="Bhonagiri-Palsikar V."/>
            <person name="Minx P."/>
            <person name="Warren W.C."/>
            <person name="Wang Q."/>
            <person name="Zhan B."/>
            <person name="Hotez P.J."/>
            <person name="Sternberg P.W."/>
            <person name="Dougall A."/>
            <person name="Gaze S.T."/>
            <person name="Mulvenna J."/>
            <person name="Sotillo J."/>
            <person name="Ranganathan S."/>
            <person name="Rabelo E.M."/>
            <person name="Wilson R.K."/>
            <person name="Felgner P.L."/>
            <person name="Bethony J."/>
            <person name="Hawdon J.M."/>
            <person name="Gasser R.B."/>
            <person name="Loukas A."/>
            <person name="Mitreva M."/>
        </authorList>
    </citation>
    <scope>NUCLEOTIDE SEQUENCE [LARGE SCALE GENOMIC DNA]</scope>
</reference>
<protein>
    <recommendedName>
        <fullName evidence="1">BTB domain-containing protein</fullName>
    </recommendedName>
</protein>
<evidence type="ECO:0000313" key="2">
    <source>
        <dbReference type="EMBL" id="ETN74077.1"/>
    </source>
</evidence>
<dbReference type="PANTHER" id="PTHR24410:SF23">
    <property type="entry name" value="BTB DOMAIN-CONTAINING PROTEIN-RELATED"/>
    <property type="match status" value="1"/>
</dbReference>
<dbReference type="InterPro" id="IPR011333">
    <property type="entry name" value="SKP1/BTB/POZ_sf"/>
</dbReference>
<organism evidence="2 3">
    <name type="scientific">Necator americanus</name>
    <name type="common">Human hookworm</name>
    <dbReference type="NCBI Taxonomy" id="51031"/>
    <lineage>
        <taxon>Eukaryota</taxon>
        <taxon>Metazoa</taxon>
        <taxon>Ecdysozoa</taxon>
        <taxon>Nematoda</taxon>
        <taxon>Chromadorea</taxon>
        <taxon>Rhabditida</taxon>
        <taxon>Rhabditina</taxon>
        <taxon>Rhabditomorpha</taxon>
        <taxon>Strongyloidea</taxon>
        <taxon>Ancylostomatidae</taxon>
        <taxon>Bunostominae</taxon>
        <taxon>Necator</taxon>
    </lineage>
</organism>
<dbReference type="InterPro" id="IPR000210">
    <property type="entry name" value="BTB/POZ_dom"/>
</dbReference>
<dbReference type="KEGG" id="nai:NECAME_13213"/>
<feature type="domain" description="BTB" evidence="1">
    <location>
        <begin position="15"/>
        <end position="72"/>
    </location>
</feature>
<dbReference type="Proteomes" id="UP000053676">
    <property type="component" value="Unassembled WGS sequence"/>
</dbReference>
<accession>W2SZE1</accession>
<dbReference type="OrthoDB" id="20684at2759"/>
<dbReference type="PANTHER" id="PTHR24410">
    <property type="entry name" value="HL07962P-RELATED"/>
    <property type="match status" value="1"/>
</dbReference>
<gene>
    <name evidence="2" type="ORF">NECAME_13213</name>
</gene>
<keyword evidence="3" id="KW-1185">Reference proteome</keyword>
<dbReference type="Pfam" id="PF00651">
    <property type="entry name" value="BTB"/>
    <property type="match status" value="1"/>
</dbReference>
<sequence>VFSSLRSLQSHGELCDVEIRTGNGTILAHKVVLAAVAPYFDVMFAGNMEDSRVYRITLQSGLPFEKNLTTYWCTLS</sequence>
<dbReference type="InterPro" id="IPR051481">
    <property type="entry name" value="BTB-POZ/Galectin-3-binding"/>
</dbReference>